<gene>
    <name evidence="1" type="ORF">HNY73_017269</name>
</gene>
<evidence type="ECO:0000313" key="1">
    <source>
        <dbReference type="EMBL" id="KAF8774750.1"/>
    </source>
</evidence>
<dbReference type="EMBL" id="JABXBU010002227">
    <property type="protein sequence ID" value="KAF8774750.1"/>
    <property type="molecule type" value="Genomic_DNA"/>
</dbReference>
<reference evidence="1" key="1">
    <citation type="journal article" date="2020" name="bioRxiv">
        <title>Chromosome-level reference genome of the European wasp spider Argiope bruennichi: a resource for studies on range expansion and evolutionary adaptation.</title>
        <authorList>
            <person name="Sheffer M.M."/>
            <person name="Hoppe A."/>
            <person name="Krehenwinkel H."/>
            <person name="Uhl G."/>
            <person name="Kuss A.W."/>
            <person name="Jensen L."/>
            <person name="Jensen C."/>
            <person name="Gillespie R.G."/>
            <person name="Hoff K.J."/>
            <person name="Prost S."/>
        </authorList>
    </citation>
    <scope>NUCLEOTIDE SEQUENCE</scope>
</reference>
<accession>A0A8T0EL95</accession>
<reference evidence="1" key="2">
    <citation type="submission" date="2020-06" db="EMBL/GenBank/DDBJ databases">
        <authorList>
            <person name="Sheffer M."/>
        </authorList>
    </citation>
    <scope>NUCLEOTIDE SEQUENCE</scope>
</reference>
<comment type="caution">
    <text evidence="1">The sequence shown here is derived from an EMBL/GenBank/DDBJ whole genome shotgun (WGS) entry which is preliminary data.</text>
</comment>
<organism evidence="1 2">
    <name type="scientific">Argiope bruennichi</name>
    <name type="common">Wasp spider</name>
    <name type="synonym">Aranea bruennichi</name>
    <dbReference type="NCBI Taxonomy" id="94029"/>
    <lineage>
        <taxon>Eukaryota</taxon>
        <taxon>Metazoa</taxon>
        <taxon>Ecdysozoa</taxon>
        <taxon>Arthropoda</taxon>
        <taxon>Chelicerata</taxon>
        <taxon>Arachnida</taxon>
        <taxon>Araneae</taxon>
        <taxon>Araneomorphae</taxon>
        <taxon>Entelegynae</taxon>
        <taxon>Araneoidea</taxon>
        <taxon>Araneidae</taxon>
        <taxon>Argiope</taxon>
    </lineage>
</organism>
<dbReference type="Proteomes" id="UP000807504">
    <property type="component" value="Unassembled WGS sequence"/>
</dbReference>
<proteinExistence type="predicted"/>
<keyword evidence="2" id="KW-1185">Reference proteome</keyword>
<name>A0A8T0EL95_ARGBR</name>
<sequence>MVSASVEDGEFAFGSCLGSSNRKALMSANGKRRLSFVHNLLPLLTKKEIFLRRGAPMSRDARTLRPATRKSEDLNPTVKINYGAFSSAIWFWHYVHKTSGLKGISRTRFPKSGLISCWT</sequence>
<protein>
    <submittedName>
        <fullName evidence="1">Uncharacterized protein</fullName>
    </submittedName>
</protein>
<dbReference type="AlphaFoldDB" id="A0A8T0EL95"/>
<evidence type="ECO:0000313" key="2">
    <source>
        <dbReference type="Proteomes" id="UP000807504"/>
    </source>
</evidence>